<proteinExistence type="predicted"/>
<accession>A0ABV2AKV4</accession>
<feature type="compositionally biased region" description="Polar residues" evidence="1">
    <location>
        <begin position="101"/>
        <end position="112"/>
    </location>
</feature>
<feature type="non-terminal residue" evidence="2">
    <location>
        <position position="368"/>
    </location>
</feature>
<organism evidence="2 3">
    <name type="scientific">Bonamia ostreae</name>
    <dbReference type="NCBI Taxonomy" id="126728"/>
    <lineage>
        <taxon>Eukaryota</taxon>
        <taxon>Sar</taxon>
        <taxon>Rhizaria</taxon>
        <taxon>Endomyxa</taxon>
        <taxon>Ascetosporea</taxon>
        <taxon>Haplosporida</taxon>
        <taxon>Bonamia</taxon>
    </lineage>
</organism>
<sequence>MNQKGLPKQREIWSEIGCTEEKSENSGFFGNTEKAEDFSFSNFNQEKFDDLFSEQNSSFDLKYNVFQSKTEDSKKSETNSRKDDVKKTDDGNEENDANRNGFDSVSDNANNESTDEKKSTTGLDLELPLDPPKKPQNMANSPNPVSNLGSNIINSNNVLINTTNPTSPISDSALHIGVNGTDSLLKNFGFNGMGQYDYSENGRIRADFGDGRFSLHENGASWPPSSFMGNGISYSAQNGEQQGYLSPSAQSDHFNGIMGYSSFDFAPSPNSASAQYGSQMDYYLPNDNKAETQKMSKEKSLSEQQLKMLQSVKMMQQNQLRSNEYLNHFDSAMTNPPISPMSPISPISPIVDSSFGNPRNCKINQNKS</sequence>
<gene>
    <name evidence="2" type="ORF">MHBO_001976</name>
</gene>
<dbReference type="EMBL" id="JBDODL010000590">
    <property type="protein sequence ID" value="MES1920290.1"/>
    <property type="molecule type" value="Genomic_DNA"/>
</dbReference>
<evidence type="ECO:0000313" key="2">
    <source>
        <dbReference type="EMBL" id="MES1920290.1"/>
    </source>
</evidence>
<feature type="compositionally biased region" description="Low complexity" evidence="1">
    <location>
        <begin position="341"/>
        <end position="354"/>
    </location>
</feature>
<dbReference type="Proteomes" id="UP001439008">
    <property type="component" value="Unassembled WGS sequence"/>
</dbReference>
<feature type="compositionally biased region" description="Basic and acidic residues" evidence="1">
    <location>
        <begin position="69"/>
        <end position="90"/>
    </location>
</feature>
<keyword evidence="3" id="KW-1185">Reference proteome</keyword>
<feature type="region of interest" description="Disordered" evidence="1">
    <location>
        <begin position="336"/>
        <end position="368"/>
    </location>
</feature>
<protein>
    <submittedName>
        <fullName evidence="2">Uncharacterized protein</fullName>
    </submittedName>
</protein>
<feature type="region of interest" description="Disordered" evidence="1">
    <location>
        <begin position="67"/>
        <end position="149"/>
    </location>
</feature>
<comment type="caution">
    <text evidence="2">The sequence shown here is derived from an EMBL/GenBank/DDBJ whole genome shotgun (WGS) entry which is preliminary data.</text>
</comment>
<evidence type="ECO:0000256" key="1">
    <source>
        <dbReference type="SAM" id="MobiDB-lite"/>
    </source>
</evidence>
<reference evidence="2 3" key="1">
    <citation type="journal article" date="2024" name="BMC Biol.">
        <title>Comparative genomics of Ascetosporea gives new insight into the evolutionary basis for animal parasitism in Rhizaria.</title>
        <authorList>
            <person name="Hiltunen Thoren M."/>
            <person name="Onut-Brannstrom I."/>
            <person name="Alfjorden A."/>
            <person name="Peckova H."/>
            <person name="Swords F."/>
            <person name="Hooper C."/>
            <person name="Holzer A.S."/>
            <person name="Bass D."/>
            <person name="Burki F."/>
        </authorList>
    </citation>
    <scope>NUCLEOTIDE SEQUENCE [LARGE SCALE GENOMIC DNA]</scope>
    <source>
        <strain evidence="2">20-A016</strain>
    </source>
</reference>
<evidence type="ECO:0000313" key="3">
    <source>
        <dbReference type="Proteomes" id="UP001439008"/>
    </source>
</evidence>
<name>A0ABV2AKV4_9EUKA</name>